<feature type="region of interest" description="Disordered" evidence="1">
    <location>
        <begin position="33"/>
        <end position="80"/>
    </location>
</feature>
<evidence type="ECO:0000313" key="2">
    <source>
        <dbReference type="EMBL" id="SNQ50367.1"/>
    </source>
</evidence>
<feature type="compositionally biased region" description="Polar residues" evidence="1">
    <location>
        <begin position="70"/>
        <end position="80"/>
    </location>
</feature>
<dbReference type="AlphaFoldDB" id="A0A2I2KXH9"/>
<gene>
    <name evidence="2" type="ORF">FRACA_4470003</name>
</gene>
<reference evidence="2 3" key="1">
    <citation type="submission" date="2017-06" db="EMBL/GenBank/DDBJ databases">
        <authorList>
            <person name="Kim H.J."/>
            <person name="Triplett B.A."/>
        </authorList>
    </citation>
    <scope>NUCLEOTIDE SEQUENCE [LARGE SCALE GENOMIC DNA]</scope>
    <source>
        <strain evidence="2">FRACA_ARgP5</strain>
    </source>
</reference>
<proteinExistence type="predicted"/>
<sequence>MIAAPTRPPCTHRLHVAGGTIHARKGRFLAELDDAEQRPGRSAPVAPHGAGSSSSASRTAGPTPAGSSWECPSSGSAHFW</sequence>
<evidence type="ECO:0000313" key="3">
    <source>
        <dbReference type="Proteomes" id="UP000234331"/>
    </source>
</evidence>
<organism evidence="2 3">
    <name type="scientific">Frankia canadensis</name>
    <dbReference type="NCBI Taxonomy" id="1836972"/>
    <lineage>
        <taxon>Bacteria</taxon>
        <taxon>Bacillati</taxon>
        <taxon>Actinomycetota</taxon>
        <taxon>Actinomycetes</taxon>
        <taxon>Frankiales</taxon>
        <taxon>Frankiaceae</taxon>
        <taxon>Frankia</taxon>
    </lineage>
</organism>
<name>A0A2I2KXH9_9ACTN</name>
<evidence type="ECO:0000256" key="1">
    <source>
        <dbReference type="SAM" id="MobiDB-lite"/>
    </source>
</evidence>
<accession>A0A2I2KXH9</accession>
<dbReference type="EMBL" id="FZMO01000387">
    <property type="protein sequence ID" value="SNQ50367.1"/>
    <property type="molecule type" value="Genomic_DNA"/>
</dbReference>
<protein>
    <submittedName>
        <fullName evidence="2">Uncharacterized protein</fullName>
    </submittedName>
</protein>
<dbReference type="Proteomes" id="UP000234331">
    <property type="component" value="Unassembled WGS sequence"/>
</dbReference>
<keyword evidence="3" id="KW-1185">Reference proteome</keyword>
<feature type="compositionally biased region" description="Low complexity" evidence="1">
    <location>
        <begin position="42"/>
        <end position="65"/>
    </location>
</feature>